<keyword evidence="3" id="KW-1185">Reference proteome</keyword>
<proteinExistence type="predicted"/>
<protein>
    <recommendedName>
        <fullName evidence="4">Helix-turn-helix domain-containing protein</fullName>
    </recommendedName>
</protein>
<dbReference type="KEGG" id="msf:IT882_00935"/>
<dbReference type="Proteomes" id="UP000594480">
    <property type="component" value="Chromosome"/>
</dbReference>
<name>A0A7S8MXZ4_9MICO</name>
<sequence length="79" mass="8848">MTTQMAADAEQTATVEPEHNEYVTRREAASLCRVPLSTFDSLRRQNRFPFPDAHMGKHMLWRASTVTAFLDAGGTRGAH</sequence>
<dbReference type="RefSeq" id="WP_195692785.1">
    <property type="nucleotide sequence ID" value="NZ_CP064760.1"/>
</dbReference>
<accession>A0A7S8MXZ4</accession>
<dbReference type="AlphaFoldDB" id="A0A7S8MXZ4"/>
<organism evidence="2 3">
    <name type="scientific">Microbacterium schleiferi</name>
    <dbReference type="NCBI Taxonomy" id="69362"/>
    <lineage>
        <taxon>Bacteria</taxon>
        <taxon>Bacillati</taxon>
        <taxon>Actinomycetota</taxon>
        <taxon>Actinomycetes</taxon>
        <taxon>Micrococcales</taxon>
        <taxon>Microbacteriaceae</taxon>
        <taxon>Microbacterium</taxon>
    </lineage>
</organism>
<evidence type="ECO:0000313" key="2">
    <source>
        <dbReference type="EMBL" id="QPE04758.1"/>
    </source>
</evidence>
<evidence type="ECO:0000313" key="3">
    <source>
        <dbReference type="Proteomes" id="UP000594480"/>
    </source>
</evidence>
<reference evidence="2 3" key="1">
    <citation type="submission" date="2020-11" db="EMBL/GenBank/DDBJ databases">
        <title>Amino acid is mineralized and recycled by bacteria in oceanic microbiome.</title>
        <authorList>
            <person name="Zheng L.Y."/>
        </authorList>
    </citation>
    <scope>NUCLEOTIDE SEQUENCE [LARGE SCALE GENOMIC DNA]</scope>
    <source>
        <strain evidence="2 3">A32-1</strain>
    </source>
</reference>
<evidence type="ECO:0000256" key="1">
    <source>
        <dbReference type="SAM" id="MobiDB-lite"/>
    </source>
</evidence>
<gene>
    <name evidence="2" type="ORF">IT882_00935</name>
</gene>
<dbReference type="EMBL" id="CP064760">
    <property type="protein sequence ID" value="QPE04758.1"/>
    <property type="molecule type" value="Genomic_DNA"/>
</dbReference>
<evidence type="ECO:0008006" key="4">
    <source>
        <dbReference type="Google" id="ProtNLM"/>
    </source>
</evidence>
<feature type="region of interest" description="Disordered" evidence="1">
    <location>
        <begin position="1"/>
        <end position="22"/>
    </location>
</feature>